<dbReference type="AlphaFoldDB" id="A0A2P5Z423"/>
<dbReference type="PANTHER" id="PTHR33361:SF2">
    <property type="entry name" value="DUF885 DOMAIN-CONTAINING PROTEIN"/>
    <property type="match status" value="1"/>
</dbReference>
<reference evidence="2 3" key="1">
    <citation type="submission" date="2016-08" db="EMBL/GenBank/DDBJ databases">
        <authorList>
            <person name="Seilhamer J.J."/>
        </authorList>
    </citation>
    <scope>NUCLEOTIDE SEQUENCE [LARGE SCALE GENOMIC DNA]</scope>
    <source>
        <strain evidence="2 3">CFBP4641</strain>
    </source>
</reference>
<evidence type="ECO:0000256" key="1">
    <source>
        <dbReference type="SAM" id="SignalP"/>
    </source>
</evidence>
<accession>A0A2P5Z423</accession>
<evidence type="ECO:0000313" key="3">
    <source>
        <dbReference type="Proteomes" id="UP000247346"/>
    </source>
</evidence>
<gene>
    <name evidence="2" type="ORF">XsacCFBP4641_10235</name>
</gene>
<name>A0A2P5Z423_9XANT</name>
<organism evidence="2 3">
    <name type="scientific">Xanthomonas sacchari</name>
    <dbReference type="NCBI Taxonomy" id="56458"/>
    <lineage>
        <taxon>Bacteria</taxon>
        <taxon>Pseudomonadati</taxon>
        <taxon>Pseudomonadota</taxon>
        <taxon>Gammaproteobacteria</taxon>
        <taxon>Lysobacterales</taxon>
        <taxon>Lysobacteraceae</taxon>
        <taxon>Xanthomonas</taxon>
    </lineage>
</organism>
<dbReference type="Pfam" id="PF05960">
    <property type="entry name" value="DUF885"/>
    <property type="match status" value="1"/>
</dbReference>
<keyword evidence="1" id="KW-0732">Signal</keyword>
<feature type="chain" id="PRO_5015185995" evidence="1">
    <location>
        <begin position="39"/>
        <end position="619"/>
    </location>
</feature>
<dbReference type="OrthoDB" id="9769898at2"/>
<dbReference type="STRING" id="56458.SB85_14345"/>
<dbReference type="InterPro" id="IPR010281">
    <property type="entry name" value="DUF885"/>
</dbReference>
<dbReference type="PANTHER" id="PTHR33361">
    <property type="entry name" value="GLR0591 PROTEIN"/>
    <property type="match status" value="1"/>
</dbReference>
<sequence length="619" mass="68487">MPRTVPASFCRSCAMKPRVLAIALTLALAAPSPFPALAAPTAPAAASATHAPAWVERSNAFAQILLQAQAPFQAEEVSFFGVPGFDDQVSDFGPDNARRFREATSAARRTLQEKLQVERDPNVRQDLAILIHAADQSIEGSTLNERFLLPWTDAPQHVFGGINNLLSEQVPAARRAKALLRLQRYVGLAPGSASTLQLARQRYEEKRADGNLLQPTKREVEQALSNVDTYAKGIRSLFAEYKITGAEAALAAMDKQFQDYATWTRTVVLPQAREDARLPPELYAFQLKQVGIDIAPQVLMQRAQLEFMETRAAMQQLAPLVAAAKGLRGDDARDYRTVLRALKRDTIPDDKLEAHYRSVIDRIDPIIRQQRIVDVPQRPMQMRLGSPAESAAQPAPHFRPAPLVGNTGEQGTFVLPLGNPDSAGKGEHYDDFNFGAAAWTLSAHEGRPGHELQFTAMVERGVSLARSLFAFNSVNVEGWALYAEAEMVPYEPLDGQLIALQFRLLRAARAMLDPMLNLGLIDRERARLVLENDVGLSPAMARQELDRYMVRAPGQAGSYFYGYSRILELRMRTELALGARFDRLKFNNFLLDQGLLPPDQLQEAVETQFIANTRGSAAP</sequence>
<feature type="signal peptide" evidence="1">
    <location>
        <begin position="1"/>
        <end position="38"/>
    </location>
</feature>
<evidence type="ECO:0000313" key="2">
    <source>
        <dbReference type="EMBL" id="PPU82538.1"/>
    </source>
</evidence>
<dbReference type="EMBL" id="MDEK01000008">
    <property type="protein sequence ID" value="PPU82538.1"/>
    <property type="molecule type" value="Genomic_DNA"/>
</dbReference>
<proteinExistence type="predicted"/>
<comment type="caution">
    <text evidence="2">The sequence shown here is derived from an EMBL/GenBank/DDBJ whole genome shotgun (WGS) entry which is preliminary data.</text>
</comment>
<protein>
    <submittedName>
        <fullName evidence="2">DUF885 domain-containing protein</fullName>
    </submittedName>
</protein>
<dbReference type="Proteomes" id="UP000247346">
    <property type="component" value="Unassembled WGS sequence"/>
</dbReference>